<feature type="compositionally biased region" description="Polar residues" evidence="1">
    <location>
        <begin position="638"/>
        <end position="648"/>
    </location>
</feature>
<evidence type="ECO:0000259" key="2">
    <source>
        <dbReference type="PROSITE" id="PS50802"/>
    </source>
</evidence>
<feature type="compositionally biased region" description="Basic and acidic residues" evidence="1">
    <location>
        <begin position="617"/>
        <end position="635"/>
    </location>
</feature>
<organism evidence="3 4">
    <name type="scientific">Stylophora pistillata</name>
    <name type="common">Smooth cauliflower coral</name>
    <dbReference type="NCBI Taxonomy" id="50429"/>
    <lineage>
        <taxon>Eukaryota</taxon>
        <taxon>Metazoa</taxon>
        <taxon>Cnidaria</taxon>
        <taxon>Anthozoa</taxon>
        <taxon>Hexacorallia</taxon>
        <taxon>Scleractinia</taxon>
        <taxon>Astrocoeniina</taxon>
        <taxon>Pocilloporidae</taxon>
        <taxon>Stylophora</taxon>
    </lineage>
</organism>
<feature type="compositionally biased region" description="Basic and acidic residues" evidence="1">
    <location>
        <begin position="554"/>
        <end position="573"/>
    </location>
</feature>
<dbReference type="InterPro" id="IPR038765">
    <property type="entry name" value="Papain-like_cys_pep_sf"/>
</dbReference>
<accession>A0A2B4SYJ8</accession>
<dbReference type="GO" id="GO:0061578">
    <property type="term" value="F:K63-linked deubiquitinase activity"/>
    <property type="evidence" value="ECO:0007669"/>
    <property type="project" value="TreeGrafter"/>
</dbReference>
<dbReference type="EMBL" id="LSMT01000005">
    <property type="protein sequence ID" value="PFX34249.1"/>
    <property type="molecule type" value="Genomic_DNA"/>
</dbReference>
<feature type="region of interest" description="Disordered" evidence="1">
    <location>
        <begin position="994"/>
        <end position="1014"/>
    </location>
</feature>
<dbReference type="SUPFAM" id="SSF54001">
    <property type="entry name" value="Cysteine proteinases"/>
    <property type="match status" value="1"/>
</dbReference>
<feature type="region of interest" description="Disordered" evidence="1">
    <location>
        <begin position="215"/>
        <end position="253"/>
    </location>
</feature>
<reference evidence="4" key="1">
    <citation type="journal article" date="2017" name="bioRxiv">
        <title>Comparative analysis of the genomes of Stylophora pistillata and Acropora digitifera provides evidence for extensive differences between species of corals.</title>
        <authorList>
            <person name="Voolstra C.R."/>
            <person name="Li Y."/>
            <person name="Liew Y.J."/>
            <person name="Baumgarten S."/>
            <person name="Zoccola D."/>
            <person name="Flot J.-F."/>
            <person name="Tambutte S."/>
            <person name="Allemand D."/>
            <person name="Aranda M."/>
        </authorList>
    </citation>
    <scope>NUCLEOTIDE SEQUENCE [LARGE SCALE GENOMIC DNA]</scope>
</reference>
<feature type="compositionally biased region" description="Basic residues" evidence="1">
    <location>
        <begin position="1"/>
        <end position="12"/>
    </location>
</feature>
<dbReference type="AlphaFoldDB" id="A0A2B4SYJ8"/>
<comment type="caution">
    <text evidence="3">The sequence shown here is derived from an EMBL/GenBank/DDBJ whole genome shotgun (WGS) entry which is preliminary data.</text>
</comment>
<name>A0A2B4SYJ8_STYPI</name>
<feature type="compositionally biased region" description="Polar residues" evidence="1">
    <location>
        <begin position="1143"/>
        <end position="1152"/>
    </location>
</feature>
<feature type="domain" description="OTU" evidence="2">
    <location>
        <begin position="41"/>
        <end position="162"/>
    </location>
</feature>
<keyword evidence="4" id="KW-1185">Reference proteome</keyword>
<dbReference type="GO" id="GO:0016579">
    <property type="term" value="P:protein deubiquitination"/>
    <property type="evidence" value="ECO:0007669"/>
    <property type="project" value="TreeGrafter"/>
</dbReference>
<feature type="region of interest" description="Disordered" evidence="1">
    <location>
        <begin position="1099"/>
        <end position="1152"/>
    </location>
</feature>
<dbReference type="Proteomes" id="UP000225706">
    <property type="component" value="Unassembled WGS sequence"/>
</dbReference>
<dbReference type="GO" id="GO:0004843">
    <property type="term" value="F:cysteine-type deubiquitinase activity"/>
    <property type="evidence" value="ECO:0007669"/>
    <property type="project" value="TreeGrafter"/>
</dbReference>
<feature type="compositionally biased region" description="Acidic residues" evidence="1">
    <location>
        <begin position="215"/>
        <end position="226"/>
    </location>
</feature>
<dbReference type="Pfam" id="PF02338">
    <property type="entry name" value="OTU"/>
    <property type="match status" value="1"/>
</dbReference>
<proteinExistence type="predicted"/>
<evidence type="ECO:0000313" key="4">
    <source>
        <dbReference type="Proteomes" id="UP000225706"/>
    </source>
</evidence>
<feature type="compositionally biased region" description="Basic and acidic residues" evidence="1">
    <location>
        <begin position="737"/>
        <end position="753"/>
    </location>
</feature>
<protein>
    <submittedName>
        <fullName evidence="3">OTU domain-containing protein 4</fullName>
    </submittedName>
</protein>
<feature type="compositionally biased region" description="Low complexity" evidence="1">
    <location>
        <begin position="586"/>
        <end position="600"/>
    </location>
</feature>
<dbReference type="Gene3D" id="3.90.70.80">
    <property type="match status" value="1"/>
</dbReference>
<dbReference type="OrthoDB" id="20273at2759"/>
<feature type="compositionally biased region" description="Basic and acidic residues" evidence="1">
    <location>
        <begin position="696"/>
        <end position="707"/>
    </location>
</feature>
<feature type="compositionally biased region" description="Basic and acidic residues" evidence="1">
    <location>
        <begin position="675"/>
        <end position="689"/>
    </location>
</feature>
<feature type="compositionally biased region" description="Polar residues" evidence="1">
    <location>
        <begin position="720"/>
        <end position="729"/>
    </location>
</feature>
<dbReference type="PANTHER" id="PTHR12419:SF115">
    <property type="entry name" value="PROTEIN OVARIAN TUMOR LOCUS-RELATED"/>
    <property type="match status" value="1"/>
</dbReference>
<feature type="compositionally biased region" description="Polar residues" evidence="1">
    <location>
        <begin position="540"/>
        <end position="553"/>
    </location>
</feature>
<feature type="compositionally biased region" description="Basic and acidic residues" evidence="1">
    <location>
        <begin position="457"/>
        <end position="473"/>
    </location>
</feature>
<dbReference type="PANTHER" id="PTHR12419">
    <property type="entry name" value="OTU DOMAIN CONTAINING PROTEIN"/>
    <property type="match status" value="1"/>
</dbReference>
<gene>
    <name evidence="3" type="primary">OTUD4</name>
    <name evidence="3" type="ORF">AWC38_SpisGene788</name>
</gene>
<feature type="compositionally biased region" description="Basic residues" evidence="1">
    <location>
        <begin position="1129"/>
        <end position="1139"/>
    </location>
</feature>
<feature type="region of interest" description="Disordered" evidence="1">
    <location>
        <begin position="1"/>
        <end position="27"/>
    </location>
</feature>
<feature type="compositionally biased region" description="Low complexity" evidence="1">
    <location>
        <begin position="1053"/>
        <end position="1070"/>
    </location>
</feature>
<evidence type="ECO:0000256" key="1">
    <source>
        <dbReference type="SAM" id="MobiDB-lite"/>
    </source>
</evidence>
<dbReference type="STRING" id="50429.A0A2B4SYJ8"/>
<feature type="compositionally biased region" description="Polar residues" evidence="1">
    <location>
        <begin position="887"/>
        <end position="909"/>
    </location>
</feature>
<dbReference type="InterPro" id="IPR050704">
    <property type="entry name" value="Peptidase_C85-like"/>
</dbReference>
<sequence>MPSSNIKRKKKPGPTNSPTPNGGSGNYTETAMDEFLARLNLYRKPIAKDGSCLFRAVSEQVYNCQAKHLQVRKDCIDFMRRNREKFEAFLEGPFDHHLFRLQNPKEWAGQVEISALSLMYKKDFVVYQDINAEPTKVTDNNFKDKILLCYSNGNHYDAVYDTKFQKMAAMCQSLVYELLYQNVFGELDRKCGSRQNSPGDVNNMGTANFYQNGLGDEDSFKEDGEDNTGWTEVVRGKSKAKSARQNRGYDQEEVREELAKPNLNQKHGWQAKRSLDNELYRNVELEVWEDLKNVQEQQDQYLAASIQYQPGDKCFAWLGQPEDSNRVYEAIVIYYLPIQGRIEVKIPELQNKCFVILLENLKPSENQHELNYRDLTGYYKKSESGGPSSTDGLRDDGKRGRRRNMQGRPQRGYKGDEHGEDAAGRKGFQDDAFARPRGGSGPREKFGRARGRGRFPRGRDEKQVQKEDEEAKQIAEQAKLAELQGKDPAAFPALPTQQAEERTPSSEAAPDQSPAEFWSRLNNSQLKPTGPPKENHVSTENKPLSVSTANHQQPHGEKELELEKERLLVREVKVPGALNSENVTKTESWSLETSSSPSPLENAKKEQSETQKQPLPVEKELLKGKVDLPKGRPLNDFKQPTTASSSDVESVPLKSNMEESNLIDSAEIRSTWIKDPNEKKDVKTQDKAPDSSAKLSEQEAKKTEELAVKPQGTRGVIRVSNVNNKSQQVMDAEDQEEALKGDSKLFRKEDYIPKDAPNLKSALAGEGPASTSPEKKTVTFAEPLNGGGEFKVLHLAGRDGKRDVHVPSSLQTPFEEKLYPNPFTYIPQVSVVMKPAASSDTAENLPVSHVPANKADNNTSEDEASNAQAAIPTPDSNTQQPPPSPASEDTNQSNEGADPAPSSSPSVTHQHQSYFQLPFLPVMYVLLPNMTSMPRMPQGISTESDASDLPDDPNTLRYFFNLGFQYHVQLYNQQWANQHMMYYPPSVYQMSSQDHLGPHPAVSVAQPGNPGAPQVIYQHQQMQGYHSPQIQPVMQEGTSFSDRNSLDRSSPGQSQQQQTQQQQQQPQQQQALHQGSFIPAQHHHSTWRAAQTMTRYGQGKHMHMGGYNSPLQNQQNPRGPMQQGAGNTKYHKPKKHQKHRNDQYTYSGAQSQHVQNQGQPMHCAHAYQPAAQPTGSSSNTFFMPGNDHAVGKGSGDYFHGSQQFGNYHGNVSSSMTQAPHSASNTRAQQYS</sequence>
<feature type="region of interest" description="Disordered" evidence="1">
    <location>
        <begin position="1037"/>
        <end position="1074"/>
    </location>
</feature>
<dbReference type="InterPro" id="IPR003323">
    <property type="entry name" value="OTU_dom"/>
</dbReference>
<feature type="region of interest" description="Disordered" evidence="1">
    <location>
        <begin position="1207"/>
        <end position="1231"/>
    </location>
</feature>
<evidence type="ECO:0000313" key="3">
    <source>
        <dbReference type="EMBL" id="PFX34249.1"/>
    </source>
</evidence>
<dbReference type="CDD" id="cd22794">
    <property type="entry name" value="OTU_OTUD4"/>
    <property type="match status" value="1"/>
</dbReference>
<feature type="compositionally biased region" description="Polar residues" evidence="1">
    <location>
        <begin position="1037"/>
        <end position="1052"/>
    </location>
</feature>
<feature type="region of interest" description="Disordered" evidence="1">
    <location>
        <begin position="378"/>
        <end position="787"/>
    </location>
</feature>
<feature type="region of interest" description="Disordered" evidence="1">
    <location>
        <begin position="842"/>
        <end position="909"/>
    </location>
</feature>
<feature type="compositionally biased region" description="Basic and acidic residues" evidence="1">
    <location>
        <begin position="413"/>
        <end position="434"/>
    </location>
</feature>
<dbReference type="PROSITE" id="PS50802">
    <property type="entry name" value="OTU"/>
    <property type="match status" value="1"/>
</dbReference>